<keyword evidence="5" id="KW-0378">Hydrolase</keyword>
<protein>
    <recommendedName>
        <fullName evidence="3">histone deacetylase</fullName>
        <ecNumber evidence="3">3.5.1.98</ecNumber>
    </recommendedName>
</protein>
<comment type="similarity">
    <text evidence="2">Belongs to the histone deacetylase family. HD type 2 subfamily.</text>
</comment>
<evidence type="ECO:0000256" key="7">
    <source>
        <dbReference type="ARBA" id="ARBA00023015"/>
    </source>
</evidence>
<keyword evidence="7" id="KW-0805">Transcription regulation</keyword>
<dbReference type="Proteomes" id="UP000784294">
    <property type="component" value="Unassembled WGS sequence"/>
</dbReference>
<keyword evidence="12" id="KW-1185">Reference proteome</keyword>
<dbReference type="InterPro" id="IPR037138">
    <property type="entry name" value="His_deacetylse_dom_sf"/>
</dbReference>
<keyword evidence="4" id="KW-0678">Repressor</keyword>
<dbReference type="SUPFAM" id="SSF52768">
    <property type="entry name" value="Arginase/deacetylase"/>
    <property type="match status" value="1"/>
</dbReference>
<name>A0A3S5A100_9PLAT</name>
<proteinExistence type="inferred from homology"/>
<keyword evidence="9" id="KW-0539">Nucleus</keyword>
<dbReference type="InterPro" id="IPR023801">
    <property type="entry name" value="His_deacetylse_dom"/>
</dbReference>
<evidence type="ECO:0000256" key="1">
    <source>
        <dbReference type="ARBA" id="ARBA00004123"/>
    </source>
</evidence>
<reference evidence="11" key="1">
    <citation type="submission" date="2018-11" db="EMBL/GenBank/DDBJ databases">
        <authorList>
            <consortium name="Pathogen Informatics"/>
        </authorList>
    </citation>
    <scope>NUCLEOTIDE SEQUENCE</scope>
</reference>
<evidence type="ECO:0000256" key="6">
    <source>
        <dbReference type="ARBA" id="ARBA00022853"/>
    </source>
</evidence>
<dbReference type="InterPro" id="IPR023696">
    <property type="entry name" value="Ureohydrolase_dom_sf"/>
</dbReference>
<dbReference type="GO" id="GO:0000118">
    <property type="term" value="C:histone deacetylase complex"/>
    <property type="evidence" value="ECO:0007669"/>
    <property type="project" value="TreeGrafter"/>
</dbReference>
<evidence type="ECO:0000259" key="10">
    <source>
        <dbReference type="Pfam" id="PF00850"/>
    </source>
</evidence>
<comment type="caution">
    <text evidence="11">The sequence shown here is derived from an EMBL/GenBank/DDBJ whole genome shotgun (WGS) entry which is preliminary data.</text>
</comment>
<evidence type="ECO:0000256" key="9">
    <source>
        <dbReference type="ARBA" id="ARBA00023242"/>
    </source>
</evidence>
<dbReference type="Pfam" id="PF00850">
    <property type="entry name" value="Hist_deacetyl"/>
    <property type="match status" value="1"/>
</dbReference>
<keyword evidence="8" id="KW-0804">Transcription</keyword>
<dbReference type="PANTHER" id="PTHR10625">
    <property type="entry name" value="HISTONE DEACETYLASE HDAC1-RELATED"/>
    <property type="match status" value="1"/>
</dbReference>
<evidence type="ECO:0000313" key="12">
    <source>
        <dbReference type="Proteomes" id="UP000784294"/>
    </source>
</evidence>
<dbReference type="GO" id="GO:0040029">
    <property type="term" value="P:epigenetic regulation of gene expression"/>
    <property type="evidence" value="ECO:0007669"/>
    <property type="project" value="TreeGrafter"/>
</dbReference>
<dbReference type="AlphaFoldDB" id="A0A3S5A100"/>
<accession>A0A3S5A100</accession>
<dbReference type="EMBL" id="CAAALY010005410">
    <property type="protein sequence ID" value="VEL09084.1"/>
    <property type="molecule type" value="Genomic_DNA"/>
</dbReference>
<dbReference type="Gene3D" id="3.40.800.20">
    <property type="entry name" value="Histone deacetylase domain"/>
    <property type="match status" value="1"/>
</dbReference>
<evidence type="ECO:0000313" key="11">
    <source>
        <dbReference type="EMBL" id="VEL09084.1"/>
    </source>
</evidence>
<evidence type="ECO:0000256" key="3">
    <source>
        <dbReference type="ARBA" id="ARBA00012111"/>
    </source>
</evidence>
<evidence type="ECO:0000256" key="5">
    <source>
        <dbReference type="ARBA" id="ARBA00022801"/>
    </source>
</evidence>
<organism evidence="11 12">
    <name type="scientific">Protopolystoma xenopodis</name>
    <dbReference type="NCBI Taxonomy" id="117903"/>
    <lineage>
        <taxon>Eukaryota</taxon>
        <taxon>Metazoa</taxon>
        <taxon>Spiralia</taxon>
        <taxon>Lophotrochozoa</taxon>
        <taxon>Platyhelminthes</taxon>
        <taxon>Monogenea</taxon>
        <taxon>Polyopisthocotylea</taxon>
        <taxon>Polystomatidea</taxon>
        <taxon>Polystomatidae</taxon>
        <taxon>Protopolystoma</taxon>
    </lineage>
</organism>
<evidence type="ECO:0000256" key="4">
    <source>
        <dbReference type="ARBA" id="ARBA00022491"/>
    </source>
</evidence>
<evidence type="ECO:0000256" key="2">
    <source>
        <dbReference type="ARBA" id="ARBA00007738"/>
    </source>
</evidence>
<dbReference type="EC" id="3.5.1.98" evidence="3"/>
<dbReference type="GO" id="GO:0141221">
    <property type="term" value="F:histone deacetylase activity, hydrolytic mechanism"/>
    <property type="evidence" value="ECO:0007669"/>
    <property type="project" value="UniProtKB-EC"/>
</dbReference>
<evidence type="ECO:0000256" key="8">
    <source>
        <dbReference type="ARBA" id="ARBA00023163"/>
    </source>
</evidence>
<feature type="domain" description="Histone deacetylase" evidence="10">
    <location>
        <begin position="3"/>
        <end position="115"/>
    </location>
</feature>
<comment type="subcellular location">
    <subcellularLocation>
        <location evidence="1">Nucleus</location>
    </subcellularLocation>
</comment>
<keyword evidence="6" id="KW-0156">Chromatin regulator</keyword>
<dbReference type="OrthoDB" id="424012at2759"/>
<dbReference type="PANTHER" id="PTHR10625:SF5">
    <property type="entry name" value="HISTONE DEACETYLASE"/>
    <property type="match status" value="1"/>
</dbReference>
<gene>
    <name evidence="11" type="ORF">PXEA_LOCUS2524</name>
</gene>
<sequence length="119" mass="13446">MAELATDDDLLLCHNMELIQTLKESGIANDDERKELSKKFDSVYFSKNTDKVARLAVGAVIEALMTLHRGDVRNAFCLIRPPGHHAMLKEPCGFCIFNNVAIGAKYAIERLHYRRPVLM</sequence>